<dbReference type="EMBL" id="LR699553">
    <property type="protein sequence ID" value="VVD28103.1"/>
    <property type="molecule type" value="Genomic_DNA"/>
</dbReference>
<evidence type="ECO:0000313" key="2">
    <source>
        <dbReference type="EMBL" id="VVD28110.1"/>
    </source>
</evidence>
<sequence>MAKTVAERQAAYRAKRLQACTDGNGERRLNVWVSTGVALGLERLARRYGVTKRDMLERLVKTEDDRVLAGMELDTPEWDAYFGAQTGMCVTGG</sequence>
<evidence type="ECO:0000313" key="3">
    <source>
        <dbReference type="Proteomes" id="UP000325811"/>
    </source>
</evidence>
<name>A0A5Q4ZKI0_9BURK</name>
<accession>A0A5Q4ZKI0</accession>
<dbReference type="EMBL" id="LR699553">
    <property type="protein sequence ID" value="VVD28110.1"/>
    <property type="molecule type" value="Genomic_DNA"/>
</dbReference>
<proteinExistence type="predicted"/>
<keyword evidence="3" id="KW-1185">Reference proteome</keyword>
<organism evidence="2 3">
    <name type="scientific">Paraburkholderia dioscoreae</name>
    <dbReference type="NCBI Taxonomy" id="2604047"/>
    <lineage>
        <taxon>Bacteria</taxon>
        <taxon>Pseudomonadati</taxon>
        <taxon>Pseudomonadota</taxon>
        <taxon>Betaproteobacteria</taxon>
        <taxon>Burkholderiales</taxon>
        <taxon>Burkholderiaceae</taxon>
        <taxon>Paraburkholderia</taxon>
    </lineage>
</organism>
<dbReference type="Proteomes" id="UP000325811">
    <property type="component" value="Chromosome I"/>
</dbReference>
<reference evidence="2 3" key="1">
    <citation type="submission" date="2019-08" db="EMBL/GenBank/DDBJ databases">
        <authorList>
            <person name="Herpell B J."/>
        </authorList>
    </citation>
    <scope>NUCLEOTIDE SEQUENCE [LARGE SCALE GENOMIC DNA]</scope>
    <source>
        <strain evidence="3">Msb3</strain>
        <strain evidence="2">PDMSB31</strain>
    </source>
</reference>
<gene>
    <name evidence="1" type="ORF">PDMSB3_1647</name>
    <name evidence="2" type="ORF">PDMSB3_1654</name>
</gene>
<dbReference type="KEGG" id="pdio:PDMSB3_1647"/>
<dbReference type="AlphaFoldDB" id="A0A5Q4ZKI0"/>
<protein>
    <submittedName>
        <fullName evidence="2">Uncharacterized protein</fullName>
    </submittedName>
</protein>
<evidence type="ECO:0000313" key="1">
    <source>
        <dbReference type="EMBL" id="VVD28103.1"/>
    </source>
</evidence>
<dbReference type="KEGG" id="pdio:PDMSB3_1654"/>